<comment type="caution">
    <text evidence="1">The sequence shown here is derived from an EMBL/GenBank/DDBJ whole genome shotgun (WGS) entry which is preliminary data.</text>
</comment>
<dbReference type="Proteomes" id="UP000242146">
    <property type="component" value="Unassembled WGS sequence"/>
</dbReference>
<dbReference type="AlphaFoldDB" id="A0A1X2GEQ2"/>
<dbReference type="EMBL" id="MCGT01000019">
    <property type="protein sequence ID" value="ORX52022.1"/>
    <property type="molecule type" value="Genomic_DNA"/>
</dbReference>
<organism evidence="1 2">
    <name type="scientific">Hesseltinella vesiculosa</name>
    <dbReference type="NCBI Taxonomy" id="101127"/>
    <lineage>
        <taxon>Eukaryota</taxon>
        <taxon>Fungi</taxon>
        <taxon>Fungi incertae sedis</taxon>
        <taxon>Mucoromycota</taxon>
        <taxon>Mucoromycotina</taxon>
        <taxon>Mucoromycetes</taxon>
        <taxon>Mucorales</taxon>
        <taxon>Cunninghamellaceae</taxon>
        <taxon>Hesseltinella</taxon>
    </lineage>
</organism>
<dbReference type="OrthoDB" id="2282777at2759"/>
<evidence type="ECO:0000313" key="2">
    <source>
        <dbReference type="Proteomes" id="UP000242146"/>
    </source>
</evidence>
<name>A0A1X2GEQ2_9FUNG</name>
<reference evidence="1 2" key="1">
    <citation type="submission" date="2016-07" db="EMBL/GenBank/DDBJ databases">
        <title>Pervasive Adenine N6-methylation of Active Genes in Fungi.</title>
        <authorList>
            <consortium name="DOE Joint Genome Institute"/>
            <person name="Mondo S.J."/>
            <person name="Dannebaum R.O."/>
            <person name="Kuo R.C."/>
            <person name="Labutti K."/>
            <person name="Haridas S."/>
            <person name="Kuo A."/>
            <person name="Salamov A."/>
            <person name="Ahrendt S.R."/>
            <person name="Lipzen A."/>
            <person name="Sullivan W."/>
            <person name="Andreopoulos W.B."/>
            <person name="Clum A."/>
            <person name="Lindquist E."/>
            <person name="Daum C."/>
            <person name="Ramamoorthy G.K."/>
            <person name="Gryganskyi A."/>
            <person name="Culley D."/>
            <person name="Magnuson J.K."/>
            <person name="James T.Y."/>
            <person name="O'Malley M.A."/>
            <person name="Stajich J.E."/>
            <person name="Spatafora J.W."/>
            <person name="Visel A."/>
            <person name="Grigoriev I.V."/>
        </authorList>
    </citation>
    <scope>NUCLEOTIDE SEQUENCE [LARGE SCALE GENOMIC DNA]</scope>
    <source>
        <strain evidence="1 2">NRRL 3301</strain>
    </source>
</reference>
<keyword evidence="2" id="KW-1185">Reference proteome</keyword>
<protein>
    <submittedName>
        <fullName evidence="1">Uncharacterized protein</fullName>
    </submittedName>
</protein>
<sequence length="356" mass="41396">MVSITRQQAICMFYCEKYNEENIVKLSKRIEEIEDVDICYMNDPASPLLQCQKRINQNPFMYNLYPTEDSNDEKSASLEIKLQNQVQVAQFLNLTYLSCDPGNEEMFDRKDVTVNEVMDTAMKFSAFFDNYTINAFGQWCGRKKLDFLQVQSKRGGKDGERITTRSLYVLKDKFIHDAVYKITSYLPRYQNYVKSLKKEGYVIIGYARKSPSVDCKFTQKRCLQSMCDRLKERSLVDSIFVSNYCKAAEPLADRDMKKNEDILAQLNVAGDMQDALQFIAEKSKICLVALDYAGLTTNTADLKQFLRNNEQIKKIIVDRLPISNEAHVYESSELIEEQEILKLFDCRKRSYQRSLE</sequence>
<accession>A0A1X2GEQ2</accession>
<evidence type="ECO:0000313" key="1">
    <source>
        <dbReference type="EMBL" id="ORX52022.1"/>
    </source>
</evidence>
<proteinExistence type="predicted"/>
<gene>
    <name evidence="1" type="ORF">DM01DRAFT_1337010</name>
</gene>